<feature type="transmembrane region" description="Helical" evidence="2">
    <location>
        <begin position="67"/>
        <end position="89"/>
    </location>
</feature>
<dbReference type="Proteomes" id="UP000019753">
    <property type="component" value="Unassembled WGS sequence"/>
</dbReference>
<gene>
    <name evidence="3" type="ORF">N866_03160</name>
</gene>
<dbReference type="InterPro" id="IPR021235">
    <property type="entry name" value="DUF2637"/>
</dbReference>
<comment type="caution">
    <text evidence="3">The sequence shown here is derived from an EMBL/GenBank/DDBJ whole genome shotgun (WGS) entry which is preliminary data.</text>
</comment>
<feature type="transmembrane region" description="Helical" evidence="2">
    <location>
        <begin position="95"/>
        <end position="115"/>
    </location>
</feature>
<keyword evidence="4" id="KW-1185">Reference proteome</keyword>
<dbReference type="Pfam" id="PF10935">
    <property type="entry name" value="DUF2637"/>
    <property type="match status" value="1"/>
</dbReference>
<name>A0A021W0K8_9CELL</name>
<protein>
    <submittedName>
        <fullName evidence="3">Excisionase</fullName>
    </submittedName>
</protein>
<organism evidence="3 4">
    <name type="scientific">Actinotalea ferrariae CF5-4</name>
    <dbReference type="NCBI Taxonomy" id="948458"/>
    <lineage>
        <taxon>Bacteria</taxon>
        <taxon>Bacillati</taxon>
        <taxon>Actinomycetota</taxon>
        <taxon>Actinomycetes</taxon>
        <taxon>Micrococcales</taxon>
        <taxon>Cellulomonadaceae</taxon>
        <taxon>Actinotalea</taxon>
    </lineage>
</organism>
<proteinExistence type="predicted"/>
<evidence type="ECO:0000313" key="3">
    <source>
        <dbReference type="EMBL" id="EYR64842.1"/>
    </source>
</evidence>
<reference evidence="3 4" key="1">
    <citation type="submission" date="2014-01" db="EMBL/GenBank/DDBJ databases">
        <title>Actinotalea ferrariae CF5-4.</title>
        <authorList>
            <person name="Chen F."/>
            <person name="Li Y."/>
            <person name="Wang G."/>
        </authorList>
    </citation>
    <scope>NUCLEOTIDE SEQUENCE [LARGE SCALE GENOMIC DNA]</scope>
    <source>
        <strain evidence="3 4">CF5-4</strain>
    </source>
</reference>
<keyword evidence="2" id="KW-1133">Transmembrane helix</keyword>
<evidence type="ECO:0000256" key="1">
    <source>
        <dbReference type="SAM" id="MobiDB-lite"/>
    </source>
</evidence>
<evidence type="ECO:0000256" key="2">
    <source>
        <dbReference type="SAM" id="Phobius"/>
    </source>
</evidence>
<feature type="region of interest" description="Disordered" evidence="1">
    <location>
        <begin position="129"/>
        <end position="155"/>
    </location>
</feature>
<sequence>MVASLVGTVVLAVGAFVLSFASLTDLAVMAGINATLAWIWPLIVDGLIVVATMSIVALAAHGRRALWYPWALLAGGALVSVAANALHAILAADGVVPAVVSALVASVPPVVLLAVTHLSVELVQRSAEPVPTSKGRRTRAATAPEQSGALDRVTAQRTAIPGTVAPADGEPLPAAA</sequence>
<dbReference type="EMBL" id="AXCW01000014">
    <property type="protein sequence ID" value="EYR64842.1"/>
    <property type="molecule type" value="Genomic_DNA"/>
</dbReference>
<keyword evidence="2" id="KW-0812">Transmembrane</keyword>
<keyword evidence="2" id="KW-0472">Membrane</keyword>
<evidence type="ECO:0000313" key="4">
    <source>
        <dbReference type="Proteomes" id="UP000019753"/>
    </source>
</evidence>
<dbReference type="AlphaFoldDB" id="A0A021W0K8"/>
<feature type="transmembrane region" description="Helical" evidence="2">
    <location>
        <begin position="37"/>
        <end position="60"/>
    </location>
</feature>
<accession>A0A021W0K8</accession>